<gene>
    <name evidence="1" type="ORF">DFR56_10754</name>
</gene>
<accession>A0A2V3W2P8</accession>
<comment type="caution">
    <text evidence="1">The sequence shown here is derived from an EMBL/GenBank/DDBJ whole genome shotgun (WGS) entry which is preliminary data.</text>
</comment>
<dbReference type="AlphaFoldDB" id="A0A2V3W2P8"/>
<evidence type="ECO:0000313" key="1">
    <source>
        <dbReference type="EMBL" id="PXW86535.1"/>
    </source>
</evidence>
<sequence length="37" mass="4284">MTETVIEIEIVSDVDVERDKAYKKRAPILKEKQGTFC</sequence>
<dbReference type="Proteomes" id="UP000247978">
    <property type="component" value="Unassembled WGS sequence"/>
</dbReference>
<reference evidence="1 2" key="1">
    <citation type="submission" date="2018-05" db="EMBL/GenBank/DDBJ databases">
        <title>Genomic Encyclopedia of Type Strains, Phase IV (KMG-IV): sequencing the most valuable type-strain genomes for metagenomic binning, comparative biology and taxonomic classification.</title>
        <authorList>
            <person name="Goeker M."/>
        </authorList>
    </citation>
    <scope>NUCLEOTIDE SEQUENCE [LARGE SCALE GENOMIC DNA]</scope>
    <source>
        <strain evidence="1 2">DSM 28556</strain>
    </source>
</reference>
<evidence type="ECO:0000313" key="2">
    <source>
        <dbReference type="Proteomes" id="UP000247978"/>
    </source>
</evidence>
<name>A0A2V3W2P8_9BACI</name>
<protein>
    <submittedName>
        <fullName evidence="1">Uncharacterized protein</fullName>
    </submittedName>
</protein>
<proteinExistence type="predicted"/>
<organism evidence="1 2">
    <name type="scientific">Pseudogracilibacillus auburnensis</name>
    <dbReference type="NCBI Taxonomy" id="1494959"/>
    <lineage>
        <taxon>Bacteria</taxon>
        <taxon>Bacillati</taxon>
        <taxon>Bacillota</taxon>
        <taxon>Bacilli</taxon>
        <taxon>Bacillales</taxon>
        <taxon>Bacillaceae</taxon>
        <taxon>Pseudogracilibacillus</taxon>
    </lineage>
</organism>
<dbReference type="EMBL" id="QJJQ01000007">
    <property type="protein sequence ID" value="PXW86535.1"/>
    <property type="molecule type" value="Genomic_DNA"/>
</dbReference>
<keyword evidence="2" id="KW-1185">Reference proteome</keyword>